<accession>A0A8R2LUR1</accession>
<evidence type="ECO:0000313" key="1">
    <source>
        <dbReference type="EnsemblMetazoa" id="XP_037866558.1"/>
    </source>
</evidence>
<keyword evidence="2" id="KW-1185">Reference proteome</keyword>
<dbReference type="EnsemblMetazoa" id="XM_038010630.1">
    <property type="protein sequence ID" value="XP_037866558.1"/>
    <property type="gene ID" value="LOC119628452"/>
</dbReference>
<name>A0A8R2LUR1_BOMMO</name>
<dbReference type="AlphaFoldDB" id="A0A8R2LUR1"/>
<reference evidence="2" key="1">
    <citation type="journal article" date="2008" name="Insect Biochem. Mol. Biol.">
        <title>The genome of a lepidopteran model insect, the silkworm Bombyx mori.</title>
        <authorList>
            <consortium name="International Silkworm Genome Consortium"/>
        </authorList>
    </citation>
    <scope>NUCLEOTIDE SEQUENCE [LARGE SCALE GENOMIC DNA]</scope>
    <source>
        <strain evidence="2">p50T</strain>
    </source>
</reference>
<proteinExistence type="predicted"/>
<reference evidence="1" key="2">
    <citation type="submission" date="2022-06" db="UniProtKB">
        <authorList>
            <consortium name="EnsemblMetazoa"/>
        </authorList>
    </citation>
    <scope>IDENTIFICATION</scope>
    <source>
        <strain evidence="1">p50T (Dazao)</strain>
    </source>
</reference>
<dbReference type="Proteomes" id="UP000005204">
    <property type="component" value="Unassembled WGS sequence"/>
</dbReference>
<protein>
    <submittedName>
        <fullName evidence="1">Uncharacterized protein</fullName>
    </submittedName>
</protein>
<organism evidence="1 2">
    <name type="scientific">Bombyx mori</name>
    <name type="common">Silk moth</name>
    <dbReference type="NCBI Taxonomy" id="7091"/>
    <lineage>
        <taxon>Eukaryota</taxon>
        <taxon>Metazoa</taxon>
        <taxon>Ecdysozoa</taxon>
        <taxon>Arthropoda</taxon>
        <taxon>Hexapoda</taxon>
        <taxon>Insecta</taxon>
        <taxon>Pterygota</taxon>
        <taxon>Neoptera</taxon>
        <taxon>Endopterygota</taxon>
        <taxon>Lepidoptera</taxon>
        <taxon>Glossata</taxon>
        <taxon>Ditrysia</taxon>
        <taxon>Bombycoidea</taxon>
        <taxon>Bombycidae</taxon>
        <taxon>Bombycinae</taxon>
        <taxon>Bombyx</taxon>
    </lineage>
</organism>
<evidence type="ECO:0000313" key="2">
    <source>
        <dbReference type="Proteomes" id="UP000005204"/>
    </source>
</evidence>
<sequence>MSNLASSGSWYGNLDSIARILTMKLSASSSPCSDENTSRKTLCAGRGTPYIARNLLRASGHEDTSFRTPLHHMAASPSMSIGSPRNAISSETHAHSLYTSTESINASTASGSRATPSKRAVHLAMLLVGVGDGDTIGVVNFDPLPKPCDAHRDSTSCRFASACDFEKAARSEDS</sequence>